<protein>
    <submittedName>
        <fullName evidence="3">Acyl-CoA synthetase</fullName>
    </submittedName>
</protein>
<sequence length="510" mass="56205">MQIREHAQATPDKPAVILYPSGKTVTFGEMEARANQLAHLFRQAGLREGDSVAILIENNEHFHTVLWAARRSGLYYVPINTHLTAAEAAYIIDNSEAKAVVGSAGLKDTLAGLAAELPTMPPLLIITDGELEGWRSYPECVADQPITPIDDEIEGDLLQYSSGTTGRPKGIKRELPHLPPSEVPGMMAALIGFWMNPDAVYISPAPLYHTAPSVWSMQTLAAGITTVVLEKFDAQGCLDAIARHKVTHGQFVPVMFTRMLKLPEEVRNSYDISSLQRVMHAAAPCPVEIKKQMIDWWGPIVDEYYASSEAIGSTLIFAEDWLTHPGSVGKPMMGALHILDEDGNELPPGQAGEIYFEGGMDFEYLNDAEKTAKSRDSHGWKTVGDIGYLDEEGYLYLTDRRHHMIISGGVNIYPQEAENMLVTHPLVMDAAVFGVPDEEMGQSVKGVVQLVDASNATEEFAAELLAWLRERLSHYKCPRSISFESELPRTDTGKLYKQELIVKYSPAPTG</sequence>
<dbReference type="KEGG" id="maic:MAIC_53650"/>
<dbReference type="PROSITE" id="PS00455">
    <property type="entry name" value="AMP_BINDING"/>
    <property type="match status" value="1"/>
</dbReference>
<evidence type="ECO:0000259" key="1">
    <source>
        <dbReference type="Pfam" id="PF00501"/>
    </source>
</evidence>
<dbReference type="PANTHER" id="PTHR43767:SF1">
    <property type="entry name" value="NONRIBOSOMAL PEPTIDE SYNTHASE PES1 (EUROFUNG)-RELATED"/>
    <property type="match status" value="1"/>
</dbReference>
<dbReference type="Gene3D" id="3.40.50.12780">
    <property type="entry name" value="N-terminal domain of ligase-like"/>
    <property type="match status" value="1"/>
</dbReference>
<keyword evidence="4" id="KW-1185">Reference proteome</keyword>
<dbReference type="Pfam" id="PF13193">
    <property type="entry name" value="AMP-binding_C"/>
    <property type="match status" value="1"/>
</dbReference>
<accession>A0AAD1MDI3</accession>
<dbReference type="InterPro" id="IPR042099">
    <property type="entry name" value="ANL_N_sf"/>
</dbReference>
<dbReference type="GO" id="GO:0016878">
    <property type="term" value="F:acid-thiol ligase activity"/>
    <property type="evidence" value="ECO:0007669"/>
    <property type="project" value="UniProtKB-ARBA"/>
</dbReference>
<dbReference type="RefSeq" id="WP_115318166.1">
    <property type="nucleotide sequence ID" value="NZ_AP022561.1"/>
</dbReference>
<dbReference type="InterPro" id="IPR025110">
    <property type="entry name" value="AMP-bd_C"/>
</dbReference>
<dbReference type="CDD" id="cd05929">
    <property type="entry name" value="BACL_like"/>
    <property type="match status" value="1"/>
</dbReference>
<dbReference type="InterPro" id="IPR020845">
    <property type="entry name" value="AMP-binding_CS"/>
</dbReference>
<dbReference type="InterPro" id="IPR050237">
    <property type="entry name" value="ATP-dep_AMP-bd_enzyme"/>
</dbReference>
<evidence type="ECO:0000313" key="3">
    <source>
        <dbReference type="EMBL" id="BBX10562.1"/>
    </source>
</evidence>
<feature type="domain" description="AMP-binding enzyme C-terminal" evidence="2">
    <location>
        <begin position="416"/>
        <end position="494"/>
    </location>
</feature>
<dbReference type="NCBIfam" id="NF038341">
    <property type="entry name" value="ligase_FadD4"/>
    <property type="match status" value="1"/>
</dbReference>
<dbReference type="InterPro" id="IPR045851">
    <property type="entry name" value="AMP-bd_C_sf"/>
</dbReference>
<dbReference type="Pfam" id="PF00501">
    <property type="entry name" value="AMP-binding"/>
    <property type="match status" value="1"/>
</dbReference>
<evidence type="ECO:0000313" key="4">
    <source>
        <dbReference type="Proteomes" id="UP000467327"/>
    </source>
</evidence>
<dbReference type="Gene3D" id="3.30.300.30">
    <property type="match status" value="1"/>
</dbReference>
<dbReference type="EMBL" id="AP022561">
    <property type="protein sequence ID" value="BBX10562.1"/>
    <property type="molecule type" value="Genomic_DNA"/>
</dbReference>
<reference evidence="3 4" key="1">
    <citation type="journal article" date="2019" name="Emerg. Microbes Infect.">
        <title>Comprehensive subspecies identification of 175 nontuberculous mycobacteria species based on 7547 genomic profiles.</title>
        <authorList>
            <person name="Matsumoto Y."/>
            <person name="Kinjo T."/>
            <person name="Motooka D."/>
            <person name="Nabeya D."/>
            <person name="Jung N."/>
            <person name="Uechi K."/>
            <person name="Horii T."/>
            <person name="Iida T."/>
            <person name="Fujita J."/>
            <person name="Nakamura S."/>
        </authorList>
    </citation>
    <scope>NUCLEOTIDE SEQUENCE [LARGE SCALE GENOMIC DNA]</scope>
    <source>
        <strain evidence="3 4">JCM 6376</strain>
    </source>
</reference>
<proteinExistence type="predicted"/>
<evidence type="ECO:0000259" key="2">
    <source>
        <dbReference type="Pfam" id="PF13193"/>
    </source>
</evidence>
<name>A0AAD1MDI3_9MYCO</name>
<organism evidence="3 4">
    <name type="scientific">Mycolicibacterium aichiense</name>
    <dbReference type="NCBI Taxonomy" id="1799"/>
    <lineage>
        <taxon>Bacteria</taxon>
        <taxon>Bacillati</taxon>
        <taxon>Actinomycetota</taxon>
        <taxon>Actinomycetes</taxon>
        <taxon>Mycobacteriales</taxon>
        <taxon>Mycobacteriaceae</taxon>
        <taxon>Mycolicibacterium</taxon>
    </lineage>
</organism>
<dbReference type="PANTHER" id="PTHR43767">
    <property type="entry name" value="LONG-CHAIN-FATTY-ACID--COA LIGASE"/>
    <property type="match status" value="1"/>
</dbReference>
<dbReference type="Proteomes" id="UP000467327">
    <property type="component" value="Chromosome"/>
</dbReference>
<dbReference type="InterPro" id="IPR000873">
    <property type="entry name" value="AMP-dep_synth/lig_dom"/>
</dbReference>
<gene>
    <name evidence="3" type="ORF">MAIC_53650</name>
</gene>
<dbReference type="SUPFAM" id="SSF56801">
    <property type="entry name" value="Acetyl-CoA synthetase-like"/>
    <property type="match status" value="1"/>
</dbReference>
<feature type="domain" description="AMP-dependent synthetase/ligase" evidence="1">
    <location>
        <begin position="4"/>
        <end position="358"/>
    </location>
</feature>
<dbReference type="AlphaFoldDB" id="A0AAD1MDI3"/>